<evidence type="ECO:0000313" key="2">
    <source>
        <dbReference type="EMBL" id="KAJ8307348.1"/>
    </source>
</evidence>
<gene>
    <name evidence="2" type="ORF">KUTeg_015432</name>
</gene>
<keyword evidence="1" id="KW-1133">Transmembrane helix</keyword>
<keyword evidence="1" id="KW-0472">Membrane</keyword>
<name>A0ABQ9EVL6_TEGGR</name>
<accession>A0ABQ9EVL6</accession>
<proteinExistence type="predicted"/>
<sequence length="113" mass="12323">MAMDFTISIFVLCIIFLYFTLSTSGELMMLIIIYNSLLIMESNTLTETSSLQPIRTTELTTDGTGIFFQRKTTHDISTNTTTNAENLNFVNEISASSRGGIIAGAVIAVQAIS</sequence>
<organism evidence="2 3">
    <name type="scientific">Tegillarca granosa</name>
    <name type="common">Malaysian cockle</name>
    <name type="synonym">Anadara granosa</name>
    <dbReference type="NCBI Taxonomy" id="220873"/>
    <lineage>
        <taxon>Eukaryota</taxon>
        <taxon>Metazoa</taxon>
        <taxon>Spiralia</taxon>
        <taxon>Lophotrochozoa</taxon>
        <taxon>Mollusca</taxon>
        <taxon>Bivalvia</taxon>
        <taxon>Autobranchia</taxon>
        <taxon>Pteriomorphia</taxon>
        <taxon>Arcoida</taxon>
        <taxon>Arcoidea</taxon>
        <taxon>Arcidae</taxon>
        <taxon>Tegillarca</taxon>
    </lineage>
</organism>
<keyword evidence="1" id="KW-0812">Transmembrane</keyword>
<feature type="transmembrane region" description="Helical" evidence="1">
    <location>
        <begin position="6"/>
        <end position="34"/>
    </location>
</feature>
<keyword evidence="3" id="KW-1185">Reference proteome</keyword>
<reference evidence="2 3" key="1">
    <citation type="submission" date="2022-12" db="EMBL/GenBank/DDBJ databases">
        <title>Chromosome-level genome of Tegillarca granosa.</title>
        <authorList>
            <person name="Kim J."/>
        </authorList>
    </citation>
    <scope>NUCLEOTIDE SEQUENCE [LARGE SCALE GENOMIC DNA]</scope>
    <source>
        <strain evidence="2">Teg-2019</strain>
        <tissue evidence="2">Adductor muscle</tissue>
    </source>
</reference>
<comment type="caution">
    <text evidence="2">The sequence shown here is derived from an EMBL/GenBank/DDBJ whole genome shotgun (WGS) entry which is preliminary data.</text>
</comment>
<dbReference type="Proteomes" id="UP001217089">
    <property type="component" value="Unassembled WGS sequence"/>
</dbReference>
<dbReference type="EMBL" id="JARBDR010000793">
    <property type="protein sequence ID" value="KAJ8307348.1"/>
    <property type="molecule type" value="Genomic_DNA"/>
</dbReference>
<evidence type="ECO:0000313" key="3">
    <source>
        <dbReference type="Proteomes" id="UP001217089"/>
    </source>
</evidence>
<evidence type="ECO:0000256" key="1">
    <source>
        <dbReference type="SAM" id="Phobius"/>
    </source>
</evidence>
<protein>
    <submittedName>
        <fullName evidence="2">Uncharacterized protein</fullName>
    </submittedName>
</protein>